<dbReference type="PANTHER" id="PTHR44757">
    <property type="entry name" value="DIGUANYLATE CYCLASE DGCP"/>
    <property type="match status" value="1"/>
</dbReference>
<dbReference type="InterPro" id="IPR000160">
    <property type="entry name" value="GGDEF_dom"/>
</dbReference>
<dbReference type="InterPro" id="IPR000700">
    <property type="entry name" value="PAS-assoc_C"/>
</dbReference>
<dbReference type="CDD" id="cd01948">
    <property type="entry name" value="EAL"/>
    <property type="match status" value="1"/>
</dbReference>
<evidence type="ECO:0000259" key="3">
    <source>
        <dbReference type="PROSITE" id="PS50112"/>
    </source>
</evidence>
<evidence type="ECO:0000259" key="4">
    <source>
        <dbReference type="PROSITE" id="PS50113"/>
    </source>
</evidence>
<dbReference type="Pfam" id="PF08448">
    <property type="entry name" value="PAS_4"/>
    <property type="match status" value="1"/>
</dbReference>
<dbReference type="InterPro" id="IPR035965">
    <property type="entry name" value="PAS-like_dom_sf"/>
</dbReference>
<feature type="chain" id="PRO_5045559340" evidence="2">
    <location>
        <begin position="27"/>
        <end position="863"/>
    </location>
</feature>
<feature type="domain" description="PAS" evidence="3">
    <location>
        <begin position="298"/>
        <end position="368"/>
    </location>
</feature>
<dbReference type="PROSITE" id="PS50113">
    <property type="entry name" value="PAC"/>
    <property type="match status" value="1"/>
</dbReference>
<evidence type="ECO:0000313" key="8">
    <source>
        <dbReference type="Proteomes" id="UP000810171"/>
    </source>
</evidence>
<dbReference type="Pfam" id="PF00990">
    <property type="entry name" value="GGDEF"/>
    <property type="match status" value="1"/>
</dbReference>
<dbReference type="SMART" id="SM00267">
    <property type="entry name" value="GGDEF"/>
    <property type="match status" value="1"/>
</dbReference>
<proteinExistence type="predicted"/>
<dbReference type="SUPFAM" id="SSF141868">
    <property type="entry name" value="EAL domain-like"/>
    <property type="match status" value="1"/>
</dbReference>
<feature type="domain" description="PAC" evidence="4">
    <location>
        <begin position="371"/>
        <end position="424"/>
    </location>
</feature>
<keyword evidence="8" id="KW-1185">Reference proteome</keyword>
<keyword evidence="1" id="KW-1133">Transmembrane helix</keyword>
<dbReference type="Proteomes" id="UP000810171">
    <property type="component" value="Unassembled WGS sequence"/>
</dbReference>
<dbReference type="Gene3D" id="3.40.190.10">
    <property type="entry name" value="Periplasmic binding protein-like II"/>
    <property type="match status" value="2"/>
</dbReference>
<dbReference type="EMBL" id="JACVEW010000001">
    <property type="protein sequence ID" value="MBP0047305.1"/>
    <property type="molecule type" value="Genomic_DNA"/>
</dbReference>
<dbReference type="SMART" id="SM00052">
    <property type="entry name" value="EAL"/>
    <property type="match status" value="1"/>
</dbReference>
<dbReference type="RefSeq" id="WP_209285912.1">
    <property type="nucleotide sequence ID" value="NZ_JACVEW010000001.1"/>
</dbReference>
<keyword evidence="1" id="KW-0472">Membrane</keyword>
<feature type="transmembrane region" description="Helical" evidence="1">
    <location>
        <begin position="262"/>
        <end position="284"/>
    </location>
</feature>
<dbReference type="InterPro" id="IPR029787">
    <property type="entry name" value="Nucleotide_cyclase"/>
</dbReference>
<name>A0ABS3Z6J0_9GAMM</name>
<dbReference type="InterPro" id="IPR052155">
    <property type="entry name" value="Biofilm_reg_signaling"/>
</dbReference>
<dbReference type="PROSITE" id="PS50887">
    <property type="entry name" value="GGDEF"/>
    <property type="match status" value="1"/>
</dbReference>
<dbReference type="Gene3D" id="3.20.20.450">
    <property type="entry name" value="EAL domain"/>
    <property type="match status" value="1"/>
</dbReference>
<dbReference type="SMART" id="SM00062">
    <property type="entry name" value="PBPb"/>
    <property type="match status" value="1"/>
</dbReference>
<dbReference type="NCBIfam" id="TIGR00254">
    <property type="entry name" value="GGDEF"/>
    <property type="match status" value="1"/>
</dbReference>
<dbReference type="SUPFAM" id="SSF53850">
    <property type="entry name" value="Periplasmic binding protein-like II"/>
    <property type="match status" value="1"/>
</dbReference>
<feature type="signal peptide" evidence="2">
    <location>
        <begin position="1"/>
        <end position="26"/>
    </location>
</feature>
<dbReference type="InterPro" id="IPR013656">
    <property type="entry name" value="PAS_4"/>
</dbReference>
<gene>
    <name evidence="7" type="ORF">H9C73_01030</name>
</gene>
<dbReference type="InterPro" id="IPR000014">
    <property type="entry name" value="PAS"/>
</dbReference>
<dbReference type="SUPFAM" id="SSF55073">
    <property type="entry name" value="Nucleotide cyclase"/>
    <property type="match status" value="1"/>
</dbReference>
<dbReference type="Pfam" id="PF00563">
    <property type="entry name" value="EAL"/>
    <property type="match status" value="1"/>
</dbReference>
<dbReference type="CDD" id="cd00130">
    <property type="entry name" value="PAS"/>
    <property type="match status" value="1"/>
</dbReference>
<dbReference type="PROSITE" id="PS50112">
    <property type="entry name" value="PAS"/>
    <property type="match status" value="1"/>
</dbReference>
<keyword evidence="2" id="KW-0732">Signal</keyword>
<dbReference type="PROSITE" id="PS50883">
    <property type="entry name" value="EAL"/>
    <property type="match status" value="1"/>
</dbReference>
<dbReference type="CDD" id="cd01949">
    <property type="entry name" value="GGDEF"/>
    <property type="match status" value="1"/>
</dbReference>
<dbReference type="Gene3D" id="3.30.450.20">
    <property type="entry name" value="PAS domain"/>
    <property type="match status" value="1"/>
</dbReference>
<evidence type="ECO:0000259" key="5">
    <source>
        <dbReference type="PROSITE" id="PS50883"/>
    </source>
</evidence>
<protein>
    <submittedName>
        <fullName evidence="7">EAL domain-containing protein</fullName>
    </submittedName>
</protein>
<evidence type="ECO:0000256" key="1">
    <source>
        <dbReference type="SAM" id="Phobius"/>
    </source>
</evidence>
<dbReference type="NCBIfam" id="TIGR00229">
    <property type="entry name" value="sensory_box"/>
    <property type="match status" value="1"/>
</dbReference>
<dbReference type="InterPro" id="IPR001633">
    <property type="entry name" value="EAL_dom"/>
</dbReference>
<organism evidence="7 8">
    <name type="scientific">Marinobacterium alkalitolerans</name>
    <dbReference type="NCBI Taxonomy" id="1542925"/>
    <lineage>
        <taxon>Bacteria</taxon>
        <taxon>Pseudomonadati</taxon>
        <taxon>Pseudomonadota</taxon>
        <taxon>Gammaproteobacteria</taxon>
        <taxon>Oceanospirillales</taxon>
        <taxon>Oceanospirillaceae</taxon>
        <taxon>Marinobacterium</taxon>
    </lineage>
</organism>
<comment type="caution">
    <text evidence="7">The sequence shown here is derived from an EMBL/GenBank/DDBJ whole genome shotgun (WGS) entry which is preliminary data.</text>
</comment>
<dbReference type="Pfam" id="PF00497">
    <property type="entry name" value="SBP_bac_3"/>
    <property type="match status" value="1"/>
</dbReference>
<dbReference type="Gene3D" id="3.30.70.270">
    <property type="match status" value="1"/>
</dbReference>
<evidence type="ECO:0000256" key="2">
    <source>
        <dbReference type="SAM" id="SignalP"/>
    </source>
</evidence>
<feature type="domain" description="EAL" evidence="5">
    <location>
        <begin position="603"/>
        <end position="857"/>
    </location>
</feature>
<evidence type="ECO:0000313" key="7">
    <source>
        <dbReference type="EMBL" id="MBP0047305.1"/>
    </source>
</evidence>
<dbReference type="PANTHER" id="PTHR44757:SF2">
    <property type="entry name" value="BIOFILM ARCHITECTURE MAINTENANCE PROTEIN MBAA"/>
    <property type="match status" value="1"/>
</dbReference>
<evidence type="ECO:0000259" key="6">
    <source>
        <dbReference type="PROSITE" id="PS50887"/>
    </source>
</evidence>
<dbReference type="InterPro" id="IPR043128">
    <property type="entry name" value="Rev_trsase/Diguanyl_cyclase"/>
</dbReference>
<dbReference type="InterPro" id="IPR001638">
    <property type="entry name" value="Solute-binding_3/MltF_N"/>
</dbReference>
<accession>A0ABS3Z6J0</accession>
<sequence length="863" mass="97574">MMVSRYIRMLAPLLALSLLAAGSVYADETRLVRVGVYSNPPKLLMDEQGNPSGILGELLIRIAEEENWQLQPLACDWHQCLEMLEAGELDLLPDVARSRERDARFDFHTEPALNSWSKVYVPAGRQLESALALDGIRLAVLEGSIQLRYLQDMAQGFNIQPDFVPVRNYEAAFSAVQQGDADAAVANHFFGEYHAQRFNLEGTSLLFQPSQLYYATGEGHNADLLQRIDRWLSAWRSNTRSVFYDILHRWAGTEHMSEWPHWLMPSLVGLVLALAVMGAFMVLLRTKVRARTQALVTREAQLQGVLAGVDACIYNKDAELQYTYVNPVLCRMLAHDEIDILGQTDARFFDSEDCRLLHAHDREVLESGERRVHEEELFSPLHGEKRCYLSVRVPLSRPDGRVWGICGVSTDITEQRQQQARIHQLSWYDSLTRLPNRRYLLQKLEQSRTRAEDASSDGAVLLLDLDHFRDLNDALGYAAGDELLRQVASRLTDRLSDQIILGRLGGDEFLLVQEGLSTDRKQAMQTVEGLCRRVLALMEEPFNLSAHRHRGGARIGVSLFSDLDANAEGLVRCAELARYDAQNTEEARFRFFDPSMQAEVQQRAELEAGIRAGLERNEFTLWYQPQYDRYRTLLGLEALVRWHHPQKGLVSPAEFIPVAESTGLIIPLGEQLLEQACRQLVAWAEHPQLSQARVAVNISARQIHTPDFVERVSAILERTGAEPSRLELEVTESMLVQDVDNTIDKMRRLRRLGVRFSLDDFGTGYSSLIFLKQLPLDKLKIDQGFVFELLTDANDAAIVRAIVALGQNLELAVIAEGVETLEHCHTLEAMGCHEYQGYFFSKPLPAAELEQWLITSAPTPARP</sequence>
<dbReference type="InterPro" id="IPR035919">
    <property type="entry name" value="EAL_sf"/>
</dbReference>
<dbReference type="SUPFAM" id="SSF55785">
    <property type="entry name" value="PYP-like sensor domain (PAS domain)"/>
    <property type="match status" value="1"/>
</dbReference>
<feature type="domain" description="GGDEF" evidence="6">
    <location>
        <begin position="456"/>
        <end position="594"/>
    </location>
</feature>
<reference evidence="7 8" key="1">
    <citation type="submission" date="2020-09" db="EMBL/GenBank/DDBJ databases">
        <authorList>
            <person name="Tanuku N.R.S."/>
        </authorList>
    </citation>
    <scope>NUCLEOTIDE SEQUENCE [LARGE SCALE GENOMIC DNA]</scope>
    <source>
        <strain evidence="7 8">AK62</strain>
    </source>
</reference>
<keyword evidence="1" id="KW-0812">Transmembrane</keyword>